<dbReference type="PANTHER" id="PTHR46148">
    <property type="entry name" value="CHROMO DOMAIN-CONTAINING PROTEIN"/>
    <property type="match status" value="1"/>
</dbReference>
<gene>
    <name evidence="2" type="ORF">RND81_12G166600</name>
</gene>
<protein>
    <recommendedName>
        <fullName evidence="1">Chromo domain-containing protein</fullName>
    </recommendedName>
</protein>
<evidence type="ECO:0000259" key="1">
    <source>
        <dbReference type="PROSITE" id="PS50013"/>
    </source>
</evidence>
<name>A0AAW1HBI7_SAPOF</name>
<dbReference type="PANTHER" id="PTHR46148:SF52">
    <property type="entry name" value="OS04G0603800 PROTEIN"/>
    <property type="match status" value="1"/>
</dbReference>
<evidence type="ECO:0000313" key="3">
    <source>
        <dbReference type="Proteomes" id="UP001443914"/>
    </source>
</evidence>
<dbReference type="Proteomes" id="UP001443914">
    <property type="component" value="Unassembled WGS sequence"/>
</dbReference>
<evidence type="ECO:0000313" key="2">
    <source>
        <dbReference type="EMBL" id="KAK9673420.1"/>
    </source>
</evidence>
<accession>A0AAW1HBI7</accession>
<dbReference type="EMBL" id="JBDFQZ010000012">
    <property type="protein sequence ID" value="KAK9673420.1"/>
    <property type="molecule type" value="Genomic_DNA"/>
</dbReference>
<dbReference type="InterPro" id="IPR000953">
    <property type="entry name" value="Chromo/chromo_shadow_dom"/>
</dbReference>
<proteinExistence type="predicted"/>
<dbReference type="AlphaFoldDB" id="A0AAW1HBI7"/>
<sequence length="171" mass="19827">MISTLRHNLSKAQARMKQLADEHISEREFVVGDWVWLKLQPYRQHTVQHRQNQKLSHKYSGPFQVKAKIVAVAYKLALPSQAQIHDVVHVSQLKKFVGTLPVAIHIPPWLQGHSTDQRLKHVAILARRTVKHQNAAQVQYLVQWEDFDESEATWEPAIAFEERYPNFPVDG</sequence>
<dbReference type="Pfam" id="PF00385">
    <property type="entry name" value="Chromo"/>
    <property type="match status" value="1"/>
</dbReference>
<reference evidence="2" key="1">
    <citation type="submission" date="2024-03" db="EMBL/GenBank/DDBJ databases">
        <title>WGS assembly of Saponaria officinalis var. Norfolk2.</title>
        <authorList>
            <person name="Jenkins J."/>
            <person name="Shu S."/>
            <person name="Grimwood J."/>
            <person name="Barry K."/>
            <person name="Goodstein D."/>
            <person name="Schmutz J."/>
            <person name="Leebens-Mack J."/>
            <person name="Osbourn A."/>
        </authorList>
    </citation>
    <scope>NUCLEOTIDE SEQUENCE [LARGE SCALE GENOMIC DNA]</scope>
    <source>
        <strain evidence="2">JIC</strain>
    </source>
</reference>
<dbReference type="InterPro" id="IPR023780">
    <property type="entry name" value="Chromo_domain"/>
</dbReference>
<dbReference type="Pfam" id="PF24626">
    <property type="entry name" value="SH3_Tf2-1"/>
    <property type="match status" value="1"/>
</dbReference>
<dbReference type="SUPFAM" id="SSF54160">
    <property type="entry name" value="Chromo domain-like"/>
    <property type="match status" value="1"/>
</dbReference>
<comment type="caution">
    <text evidence="2">The sequence shown here is derived from an EMBL/GenBank/DDBJ whole genome shotgun (WGS) entry which is preliminary data.</text>
</comment>
<dbReference type="InterPro" id="IPR016197">
    <property type="entry name" value="Chromo-like_dom_sf"/>
</dbReference>
<organism evidence="2 3">
    <name type="scientific">Saponaria officinalis</name>
    <name type="common">Common soapwort</name>
    <name type="synonym">Lychnis saponaria</name>
    <dbReference type="NCBI Taxonomy" id="3572"/>
    <lineage>
        <taxon>Eukaryota</taxon>
        <taxon>Viridiplantae</taxon>
        <taxon>Streptophyta</taxon>
        <taxon>Embryophyta</taxon>
        <taxon>Tracheophyta</taxon>
        <taxon>Spermatophyta</taxon>
        <taxon>Magnoliopsida</taxon>
        <taxon>eudicotyledons</taxon>
        <taxon>Gunneridae</taxon>
        <taxon>Pentapetalae</taxon>
        <taxon>Caryophyllales</taxon>
        <taxon>Caryophyllaceae</taxon>
        <taxon>Caryophylleae</taxon>
        <taxon>Saponaria</taxon>
    </lineage>
</organism>
<feature type="domain" description="Chromo" evidence="1">
    <location>
        <begin position="119"/>
        <end position="156"/>
    </location>
</feature>
<keyword evidence="3" id="KW-1185">Reference proteome</keyword>
<dbReference type="Gene3D" id="2.40.50.40">
    <property type="match status" value="1"/>
</dbReference>
<dbReference type="PROSITE" id="PS50013">
    <property type="entry name" value="CHROMO_2"/>
    <property type="match status" value="1"/>
</dbReference>
<dbReference type="InterPro" id="IPR056924">
    <property type="entry name" value="SH3_Tf2-1"/>
</dbReference>